<organism evidence="1 2">
    <name type="scientific">Dulcicalothrix desertica PCC 7102</name>
    <dbReference type="NCBI Taxonomy" id="232991"/>
    <lineage>
        <taxon>Bacteria</taxon>
        <taxon>Bacillati</taxon>
        <taxon>Cyanobacteriota</taxon>
        <taxon>Cyanophyceae</taxon>
        <taxon>Nostocales</taxon>
        <taxon>Calotrichaceae</taxon>
        <taxon>Dulcicalothrix</taxon>
    </lineage>
</organism>
<evidence type="ECO:0000313" key="1">
    <source>
        <dbReference type="EMBL" id="RUT04981.1"/>
    </source>
</evidence>
<protein>
    <submittedName>
        <fullName evidence="1">Uncharacterized protein</fullName>
    </submittedName>
</protein>
<name>A0A3S5K363_9CYAN</name>
<comment type="caution">
    <text evidence="1">The sequence shown here is derived from an EMBL/GenBank/DDBJ whole genome shotgun (WGS) entry which is preliminary data.</text>
</comment>
<sequence>MAKSSDIGSKRLISLAPEEWVNWITQTSDLKVKEVINTGFEWISRESDILIRVENAKHKEFLVLNELQLRYKLKMPKRVRAYTALAEEKFDLPVYPVLINILKTSDAKIPTAFKSKFMGLTARQDYRVINL</sequence>
<proteinExistence type="predicted"/>
<reference evidence="1" key="1">
    <citation type="submission" date="2018-12" db="EMBL/GenBank/DDBJ databases">
        <authorList>
            <person name="Will S."/>
            <person name="Neumann-Schaal M."/>
            <person name="Henke P."/>
        </authorList>
    </citation>
    <scope>NUCLEOTIDE SEQUENCE</scope>
    <source>
        <strain evidence="1">PCC 7102</strain>
    </source>
</reference>
<evidence type="ECO:0000313" key="2">
    <source>
        <dbReference type="Proteomes" id="UP000271624"/>
    </source>
</evidence>
<keyword evidence="2" id="KW-1185">Reference proteome</keyword>
<reference evidence="1" key="2">
    <citation type="journal article" date="2019" name="Genome Biol. Evol.">
        <title>Day and night: Metabolic profiles and evolutionary relationships of six axenic non-marine cyanobacteria.</title>
        <authorList>
            <person name="Will S.E."/>
            <person name="Henke P."/>
            <person name="Boedeker C."/>
            <person name="Huang S."/>
            <person name="Brinkmann H."/>
            <person name="Rohde M."/>
            <person name="Jarek M."/>
            <person name="Friedl T."/>
            <person name="Seufert S."/>
            <person name="Schumacher M."/>
            <person name="Overmann J."/>
            <person name="Neumann-Schaal M."/>
            <person name="Petersen J."/>
        </authorList>
    </citation>
    <scope>NUCLEOTIDE SEQUENCE [LARGE SCALE GENOMIC DNA]</scope>
    <source>
        <strain evidence="1">PCC 7102</strain>
    </source>
</reference>
<dbReference type="RefSeq" id="WP_325052199.1">
    <property type="nucleotide sequence ID" value="NZ_RSCL01000009.1"/>
</dbReference>
<accession>A0A3S5K363</accession>
<gene>
    <name evidence="1" type="ORF">DSM106972_038020</name>
</gene>
<dbReference type="Proteomes" id="UP000271624">
    <property type="component" value="Unassembled WGS sequence"/>
</dbReference>
<dbReference type="EMBL" id="RSCL01000009">
    <property type="protein sequence ID" value="RUT04981.1"/>
    <property type="molecule type" value="Genomic_DNA"/>
</dbReference>
<dbReference type="AlphaFoldDB" id="A0A3S5K363"/>